<dbReference type="OrthoDB" id="3175255at2759"/>
<dbReference type="Proteomes" id="UP000582659">
    <property type="component" value="Unassembled WGS sequence"/>
</dbReference>
<dbReference type="EMBL" id="CAJFCV020000001">
    <property type="protein sequence ID" value="CAG9082995.1"/>
    <property type="molecule type" value="Genomic_DNA"/>
</dbReference>
<keyword evidence="9" id="KW-1185">Reference proteome</keyword>
<dbReference type="PROSITE" id="PS50001">
    <property type="entry name" value="SH2"/>
    <property type="match status" value="2"/>
</dbReference>
<feature type="coiled-coil region" evidence="3">
    <location>
        <begin position="180"/>
        <end position="210"/>
    </location>
</feature>
<dbReference type="PANTHER" id="PTHR10155">
    <property type="entry name" value="PHOSPHATIDYLINOSITOL 3-KINASE REGULATORY SUBUNIT"/>
    <property type="match status" value="1"/>
</dbReference>
<evidence type="ECO:0000259" key="5">
    <source>
        <dbReference type="PROSITE" id="PS50001"/>
    </source>
</evidence>
<accession>A0A1I7RLG9</accession>
<dbReference type="Proteomes" id="UP000659654">
    <property type="component" value="Unassembled WGS sequence"/>
</dbReference>
<evidence type="ECO:0000256" key="1">
    <source>
        <dbReference type="ARBA" id="ARBA00022999"/>
    </source>
</evidence>
<dbReference type="SMART" id="SM00252">
    <property type="entry name" value="SH2"/>
    <property type="match status" value="2"/>
</dbReference>
<evidence type="ECO:0000256" key="4">
    <source>
        <dbReference type="SAM" id="MobiDB-lite"/>
    </source>
</evidence>
<dbReference type="SUPFAM" id="SSF55550">
    <property type="entry name" value="SH2 domain"/>
    <property type="match status" value="2"/>
</dbReference>
<dbReference type="GO" id="GO:0008286">
    <property type="term" value="P:insulin receptor signaling pathway"/>
    <property type="evidence" value="ECO:0007669"/>
    <property type="project" value="TreeGrafter"/>
</dbReference>
<dbReference type="PRINTS" id="PR00401">
    <property type="entry name" value="SH2DOMAIN"/>
</dbReference>
<feature type="domain" description="SH2" evidence="5">
    <location>
        <begin position="22"/>
        <end position="116"/>
    </location>
</feature>
<evidence type="ECO:0000313" key="10">
    <source>
        <dbReference type="WBParaSite" id="BXY_0155400.1"/>
    </source>
</evidence>
<dbReference type="AlphaFoldDB" id="A0A1I7RLG9"/>
<evidence type="ECO:0000256" key="2">
    <source>
        <dbReference type="PROSITE-ProRule" id="PRU00191"/>
    </source>
</evidence>
<protein>
    <submittedName>
        <fullName evidence="6">(pine wood nematode) hypothetical protein</fullName>
    </submittedName>
</protein>
<dbReference type="GO" id="GO:0005942">
    <property type="term" value="C:phosphatidylinositol 3-kinase complex"/>
    <property type="evidence" value="ECO:0007669"/>
    <property type="project" value="TreeGrafter"/>
</dbReference>
<dbReference type="GO" id="GO:0046935">
    <property type="term" value="F:1-phosphatidylinositol-3-kinase regulator activity"/>
    <property type="evidence" value="ECO:0007669"/>
    <property type="project" value="TreeGrafter"/>
</dbReference>
<evidence type="ECO:0000313" key="7">
    <source>
        <dbReference type="EMBL" id="CAG9082995.1"/>
    </source>
</evidence>
<keyword evidence="1 2" id="KW-0727">SH2 domain</keyword>
<dbReference type="Gene3D" id="3.30.505.10">
    <property type="entry name" value="SH2 domain"/>
    <property type="match status" value="2"/>
</dbReference>
<dbReference type="InterPro" id="IPR036860">
    <property type="entry name" value="SH2_dom_sf"/>
</dbReference>
<dbReference type="InterPro" id="IPR000980">
    <property type="entry name" value="SH2"/>
</dbReference>
<name>A0A1I7RLG9_BURXY</name>
<evidence type="ECO:0000313" key="9">
    <source>
        <dbReference type="Proteomes" id="UP000659654"/>
    </source>
</evidence>
<evidence type="ECO:0000256" key="3">
    <source>
        <dbReference type="SAM" id="Coils"/>
    </source>
</evidence>
<feature type="domain" description="SH2" evidence="5">
    <location>
        <begin position="344"/>
        <end position="457"/>
    </location>
</feature>
<feature type="compositionally biased region" description="Basic and acidic residues" evidence="4">
    <location>
        <begin position="115"/>
        <end position="129"/>
    </location>
</feature>
<dbReference type="PANTHER" id="PTHR10155:SF10">
    <property type="entry name" value="PI3K21B, ISOFORM B"/>
    <property type="match status" value="1"/>
</dbReference>
<keyword evidence="3" id="KW-0175">Coiled coil</keyword>
<dbReference type="Pfam" id="PF00017">
    <property type="entry name" value="SH2"/>
    <property type="match status" value="2"/>
</dbReference>
<reference evidence="10" key="1">
    <citation type="submission" date="2016-11" db="UniProtKB">
        <authorList>
            <consortium name="WormBaseParasite"/>
        </authorList>
    </citation>
    <scope>IDENTIFICATION</scope>
</reference>
<proteinExistence type="predicted"/>
<reference evidence="7" key="2">
    <citation type="submission" date="2020-08" db="EMBL/GenBank/DDBJ databases">
        <authorList>
            <person name="Kikuchi T."/>
        </authorList>
    </citation>
    <scope>NUCLEOTIDE SEQUENCE</scope>
    <source>
        <strain evidence="6">Ka4C1</strain>
    </source>
</reference>
<dbReference type="eggNOG" id="KOG4637">
    <property type="taxonomic scope" value="Eukaryota"/>
</dbReference>
<dbReference type="EMBL" id="CAJFDI010000001">
    <property type="protein sequence ID" value="CAD5208822.1"/>
    <property type="molecule type" value="Genomic_DNA"/>
</dbReference>
<evidence type="ECO:0000313" key="8">
    <source>
        <dbReference type="Proteomes" id="UP000095284"/>
    </source>
</evidence>
<dbReference type="WBParaSite" id="BXY_0155400.1">
    <property type="protein sequence ID" value="BXY_0155400.1"/>
    <property type="gene ID" value="BXY_0155400"/>
</dbReference>
<organism evidence="8 10">
    <name type="scientific">Bursaphelenchus xylophilus</name>
    <name type="common">Pinewood nematode worm</name>
    <name type="synonym">Aphelenchoides xylophilus</name>
    <dbReference type="NCBI Taxonomy" id="6326"/>
    <lineage>
        <taxon>Eukaryota</taxon>
        <taxon>Metazoa</taxon>
        <taxon>Ecdysozoa</taxon>
        <taxon>Nematoda</taxon>
        <taxon>Chromadorea</taxon>
        <taxon>Rhabditida</taxon>
        <taxon>Tylenchina</taxon>
        <taxon>Tylenchomorpha</taxon>
        <taxon>Aphelenchoidea</taxon>
        <taxon>Aphelenchoididae</taxon>
        <taxon>Bursaphelenchus</taxon>
    </lineage>
</organism>
<dbReference type="GO" id="GO:0046854">
    <property type="term" value="P:phosphatidylinositol phosphate biosynthetic process"/>
    <property type="evidence" value="ECO:0007669"/>
    <property type="project" value="TreeGrafter"/>
</dbReference>
<sequence>MDLDPSTSFECPVNYYLNEQRWYWGSVDKEELNKAMSHHPTGTFAVRDSSTPGEYTLTVRVDGTNRLVKILIYDDRCGFTTQNLDFTSVVELIEYYRHRSLEDYNPTLKTSLRFPLEKPGSEDQEKEESFEKDEEEDPLVPYRVLQMFDKYDSEHQTPDYEFYSTSFVLQHFIEQMAAEVERSRLRLITIQNLLEQIEERSENYNKMKRGFDMAENFIKTGKEKFSDYLSTLSDKEKLKLFEKMDTLEDRYDVVCTLRNDTMSGFEKLKAIKEGLNHEDEIVQKHFDIWTRRFDHYVALLVNHGYDMSFVDRTTDFVKQVVKRESAIIIQNLLKVDMVTSPFDWLTHNNCKEYAAAIVNQCIKVLKKRGTKNINGIFLIRPSASKPGCYAMAISMNEKVLNCLIDYRPPSETELTPGYGFFNTNLFYSTLTDFVRYYSQVTLKEHNPHLATTLRIPALRLAEPKKHGGHTELFGEIGVKWPIDIDLADCMSVSDGE</sequence>
<feature type="region of interest" description="Disordered" evidence="4">
    <location>
        <begin position="112"/>
        <end position="136"/>
    </location>
</feature>
<dbReference type="Proteomes" id="UP000095284">
    <property type="component" value="Unplaced"/>
</dbReference>
<gene>
    <name evidence="6" type="ORF">BXYJ_LOCUS1058</name>
</gene>
<evidence type="ECO:0000313" key="6">
    <source>
        <dbReference type="EMBL" id="CAD5208822.1"/>
    </source>
</evidence>